<accession>A0A8G1A4T7</accession>
<name>A0A8G1A4T7_9EURY</name>
<sequence length="337" mass="35475">MIPAAGLRATGVGALPHRDPDAACRAVLAAFPEVPYAPTLPNKNPLEAIVLAEAECLPGAEVRDGKVTVDTAADEAMEAVLMDYLEERYAGYAASAATASGFHRLMAYDLSGAALLKCQVTGPATMGMQAVDAERRPVHYDGAYADVLGKALALRTRWFEERMQAHGVPTVVVLNEPYLTALGSPVVPLDEETVRSSFADVAALLEGGVGIHCCANTDWGFVFSLSPSLVSFDAHAHAREFLLYGDDLAAYLEGGGVVAWGVVPADRPAPDAGELDRIHGRFAAIRRTVADLVGDDTFVDRSLVTPTCGIRATDDAGAEAIMEAAAAVARRAREGGR</sequence>
<dbReference type="Gene3D" id="3.20.20.210">
    <property type="match status" value="1"/>
</dbReference>
<proteinExistence type="predicted"/>
<organism evidence="1 2">
    <name type="scientific">Methanofollis formosanus</name>
    <dbReference type="NCBI Taxonomy" id="299308"/>
    <lineage>
        <taxon>Archaea</taxon>
        <taxon>Methanobacteriati</taxon>
        <taxon>Methanobacteriota</taxon>
        <taxon>Stenosarchaea group</taxon>
        <taxon>Methanomicrobia</taxon>
        <taxon>Methanomicrobiales</taxon>
        <taxon>Methanomicrobiaceae</taxon>
        <taxon>Methanofollis</taxon>
    </lineage>
</organism>
<dbReference type="KEGG" id="mfk:E2N92_11670"/>
<keyword evidence="2" id="KW-1185">Reference proteome</keyword>
<protein>
    <recommendedName>
        <fullName evidence="3">Methionine synthase</fullName>
    </recommendedName>
</protein>
<dbReference type="EMBL" id="CP037968">
    <property type="protein sequence ID" value="QYZ80463.1"/>
    <property type="molecule type" value="Genomic_DNA"/>
</dbReference>
<gene>
    <name evidence="1" type="ORF">E2N92_11670</name>
</gene>
<dbReference type="InterPro" id="IPR038071">
    <property type="entry name" value="UROD/MetE-like_sf"/>
</dbReference>
<dbReference type="Proteomes" id="UP000826709">
    <property type="component" value="Chromosome"/>
</dbReference>
<evidence type="ECO:0000313" key="2">
    <source>
        <dbReference type="Proteomes" id="UP000826709"/>
    </source>
</evidence>
<reference evidence="1" key="2">
    <citation type="submission" date="2019-03" db="EMBL/GenBank/DDBJ databases">
        <authorList>
            <person name="Chen S.-C."/>
            <person name="Wu S.-Y."/>
            <person name="Lai M.-C."/>
        </authorList>
    </citation>
    <scope>NUCLEOTIDE SEQUENCE</scope>
    <source>
        <strain evidence="1">ML15</strain>
    </source>
</reference>
<evidence type="ECO:0000313" key="1">
    <source>
        <dbReference type="EMBL" id="QYZ80463.1"/>
    </source>
</evidence>
<dbReference type="SUPFAM" id="SSF51726">
    <property type="entry name" value="UROD/MetE-like"/>
    <property type="match status" value="1"/>
</dbReference>
<evidence type="ECO:0008006" key="3">
    <source>
        <dbReference type="Google" id="ProtNLM"/>
    </source>
</evidence>
<dbReference type="AlphaFoldDB" id="A0A8G1A4T7"/>
<reference evidence="1" key="1">
    <citation type="journal article" date="2005" name="Int. J. Syst. Evol. Microbiol.">
        <title>Methanofollis formosanus sp. nov., isolated from a fish pond.</title>
        <authorList>
            <person name="Wu S.Y."/>
            <person name="Chen S.C."/>
            <person name="Lai M.C."/>
        </authorList>
    </citation>
    <scope>NUCLEOTIDE SEQUENCE</scope>
    <source>
        <strain evidence="1">ML15</strain>
    </source>
</reference>